<evidence type="ECO:0000313" key="2">
    <source>
        <dbReference type="Proteomes" id="UP000050783"/>
    </source>
</evidence>
<protein>
    <submittedName>
        <fullName evidence="1">Uncharacterized protein</fullName>
    </submittedName>
</protein>
<name>A0A0P1EBP2_9RHOB</name>
<organism evidence="1 2">
    <name type="scientific">Ruegeria atlantica</name>
    <dbReference type="NCBI Taxonomy" id="81569"/>
    <lineage>
        <taxon>Bacteria</taxon>
        <taxon>Pseudomonadati</taxon>
        <taxon>Pseudomonadota</taxon>
        <taxon>Alphaproteobacteria</taxon>
        <taxon>Rhodobacterales</taxon>
        <taxon>Roseobacteraceae</taxon>
        <taxon>Ruegeria</taxon>
    </lineage>
</organism>
<accession>A0A0P1EBP2</accession>
<dbReference type="Proteomes" id="UP000050783">
    <property type="component" value="Unassembled WGS sequence"/>
</dbReference>
<dbReference type="EMBL" id="CYPU01000018">
    <property type="protein sequence ID" value="CUH46938.1"/>
    <property type="molecule type" value="Genomic_DNA"/>
</dbReference>
<proteinExistence type="predicted"/>
<gene>
    <name evidence="1" type="ORF">RUA4292_01105</name>
</gene>
<evidence type="ECO:0000313" key="1">
    <source>
        <dbReference type="EMBL" id="CUH46938.1"/>
    </source>
</evidence>
<sequence>MVLSMDSLFGEHKKFKSSDRKRIARLKAPVPGGACSVEIAAMDLKSETLIRMSMSPIPLRQDYRIAYAKRRRSPPDLKKVVAALQS</sequence>
<reference evidence="1 2" key="1">
    <citation type="submission" date="2015-09" db="EMBL/GenBank/DDBJ databases">
        <authorList>
            <consortium name="Swine Surveillance"/>
        </authorList>
    </citation>
    <scope>NUCLEOTIDE SEQUENCE [LARGE SCALE GENOMIC DNA]</scope>
    <source>
        <strain evidence="1 2">CECT 4292</strain>
    </source>
</reference>
<dbReference type="AlphaFoldDB" id="A0A0P1EBP2"/>